<dbReference type="Pfam" id="PF25164">
    <property type="entry name" value="CoiA_N"/>
    <property type="match status" value="1"/>
</dbReference>
<comment type="caution">
    <text evidence="3">The sequence shown here is derived from an EMBL/GenBank/DDBJ whole genome shotgun (WGS) entry which is preliminary data.</text>
</comment>
<dbReference type="InterPro" id="IPR010330">
    <property type="entry name" value="CoiA_nuc"/>
</dbReference>
<dbReference type="AlphaFoldDB" id="A0A9X4LEY5"/>
<feature type="domain" description="Competence protein CoiA nuclease-like" evidence="1">
    <location>
        <begin position="58"/>
        <end position="195"/>
    </location>
</feature>
<proteinExistence type="predicted"/>
<dbReference type="EMBL" id="JAMBPX010000003">
    <property type="protein sequence ID" value="MDG0858863.1"/>
    <property type="molecule type" value="Genomic_DNA"/>
</dbReference>
<dbReference type="PIRSF" id="PIRSF007487">
    <property type="entry name" value="Competence-induced_CoiA_bac"/>
    <property type="match status" value="1"/>
</dbReference>
<feature type="domain" description="Competence protein CoiA-like N-terminal" evidence="2">
    <location>
        <begin position="17"/>
        <end position="50"/>
    </location>
</feature>
<dbReference type="Proteomes" id="UP001152302">
    <property type="component" value="Unassembled WGS sequence"/>
</dbReference>
<evidence type="ECO:0000313" key="4">
    <source>
        <dbReference type="Proteomes" id="UP001152302"/>
    </source>
</evidence>
<dbReference type="Pfam" id="PF06054">
    <property type="entry name" value="CoiA_nuc"/>
    <property type="match status" value="1"/>
</dbReference>
<gene>
    <name evidence="3" type="ORF">M4L21_05935</name>
</gene>
<evidence type="ECO:0000313" key="3">
    <source>
        <dbReference type="EMBL" id="MDG0858863.1"/>
    </source>
</evidence>
<protein>
    <submittedName>
        <fullName evidence="3">Competence protein</fullName>
    </submittedName>
</protein>
<dbReference type="RefSeq" id="WP_277581454.1">
    <property type="nucleotide sequence ID" value="NZ_JAMBPV010000004.1"/>
</dbReference>
<name>A0A9X4LEY5_9STAP</name>
<evidence type="ECO:0000259" key="2">
    <source>
        <dbReference type="Pfam" id="PF25164"/>
    </source>
</evidence>
<sequence length="332" mass="39440">MLCAKSESNQIISAMIAQKGHQYKCPHCNNKVILKKGRLIAPHFAHISKRKVTCNKGETLEHYRLKYQLAQWFEKYNYDVAIEPYIIECYQYPDLIINHSVAIELQFSQITVLNIKKRSISLQKCGLDVVWIINNPNYDKITQILILTTYERTFINIKERHLFAWNHYTQQLYKYKIIQYLGGKRYVAIREVISNDALIYTSTQRNIQQNNLTLKLSDTAIIKYLKNCRNRRSVLEPSLSVMYQLQLSEAWVSKNLGIVFPEQLYVKSHPVYWQLQLLFMLEDVQFKLSDFMKLIEYNEFYIGDINKEEIANKMVRKFQKLNYRIGRNNVQK</sequence>
<evidence type="ECO:0000259" key="1">
    <source>
        <dbReference type="Pfam" id="PF06054"/>
    </source>
</evidence>
<reference evidence="3" key="1">
    <citation type="submission" date="2022-05" db="EMBL/GenBank/DDBJ databases">
        <title>Comparative genomics of Staphylococcus equorum isolates.</title>
        <authorList>
            <person name="Luelf R.H."/>
        </authorList>
    </citation>
    <scope>NUCLEOTIDE SEQUENCE</scope>
    <source>
        <strain evidence="3">TMW 2.2343</strain>
    </source>
</reference>
<organism evidence="3 4">
    <name type="scientific">Staphylococcus equorum</name>
    <dbReference type="NCBI Taxonomy" id="246432"/>
    <lineage>
        <taxon>Bacteria</taxon>
        <taxon>Bacillati</taxon>
        <taxon>Bacillota</taxon>
        <taxon>Bacilli</taxon>
        <taxon>Bacillales</taxon>
        <taxon>Staphylococcaceae</taxon>
        <taxon>Staphylococcus</taxon>
    </lineage>
</organism>
<dbReference type="InterPro" id="IPR021176">
    <property type="entry name" value="Competence-induced_CoiA"/>
</dbReference>
<dbReference type="InterPro" id="IPR057253">
    <property type="entry name" value="CoiA-like_N"/>
</dbReference>
<accession>A0A9X4LEY5</accession>